<name>A0A4P7HLN6_9RHOB</name>
<proteinExistence type="predicted"/>
<protein>
    <submittedName>
        <fullName evidence="2">Uncharacterized protein</fullName>
    </submittedName>
</protein>
<feature type="compositionally biased region" description="Basic residues" evidence="1">
    <location>
        <begin position="145"/>
        <end position="154"/>
    </location>
</feature>
<accession>A0A4P7HLN6</accession>
<dbReference type="RefSeq" id="WP_135313427.1">
    <property type="nucleotide sequence ID" value="NZ_CP038439.1"/>
</dbReference>
<evidence type="ECO:0000256" key="1">
    <source>
        <dbReference type="SAM" id="MobiDB-lite"/>
    </source>
</evidence>
<dbReference type="Proteomes" id="UP000296374">
    <property type="component" value="Chromosome"/>
</dbReference>
<dbReference type="KEGG" id="plia:E4191_10890"/>
<dbReference type="AlphaFoldDB" id="A0A4P7HLN6"/>
<feature type="compositionally biased region" description="Polar residues" evidence="1">
    <location>
        <begin position="121"/>
        <end position="142"/>
    </location>
</feature>
<organism evidence="2 3">
    <name type="scientific">Paracoccus liaowanqingii</name>
    <dbReference type="NCBI Taxonomy" id="2560053"/>
    <lineage>
        <taxon>Bacteria</taxon>
        <taxon>Pseudomonadati</taxon>
        <taxon>Pseudomonadota</taxon>
        <taxon>Alphaproteobacteria</taxon>
        <taxon>Rhodobacterales</taxon>
        <taxon>Paracoccaceae</taxon>
        <taxon>Paracoccus</taxon>
    </lineage>
</organism>
<sequence>MLTEAARIAEHNNNTELLTTLAEEEALERCLEALGGSVLEQEREFLRLDWPALRELLDQGYSLDAHILPVLRTKAQSRRPVGVIRSWNYFAKAIAEYAIEKKKEAKRASRMTPYRNGRPASASNEAEQRGLQQALTDMIQNRCTREKRKRTSST</sequence>
<gene>
    <name evidence="2" type="ORF">E4191_10890</name>
</gene>
<evidence type="ECO:0000313" key="2">
    <source>
        <dbReference type="EMBL" id="QBX35144.1"/>
    </source>
</evidence>
<evidence type="ECO:0000313" key="3">
    <source>
        <dbReference type="Proteomes" id="UP000296374"/>
    </source>
</evidence>
<feature type="region of interest" description="Disordered" evidence="1">
    <location>
        <begin position="102"/>
        <end position="154"/>
    </location>
</feature>
<dbReference type="EMBL" id="CP038439">
    <property type="protein sequence ID" value="QBX35144.1"/>
    <property type="molecule type" value="Genomic_DNA"/>
</dbReference>
<reference evidence="3" key="1">
    <citation type="submission" date="2019-03" db="EMBL/GenBank/DDBJ databases">
        <authorList>
            <person name="Li J."/>
        </authorList>
    </citation>
    <scope>NUCLEOTIDE SEQUENCE [LARGE SCALE GENOMIC DNA]</scope>
    <source>
        <strain evidence="3">2251</strain>
    </source>
</reference>